<evidence type="ECO:0000259" key="7">
    <source>
        <dbReference type="Pfam" id="PF17678"/>
    </source>
</evidence>
<comment type="subunit">
    <text evidence="2">Monomer.</text>
</comment>
<dbReference type="InterPro" id="IPR050883">
    <property type="entry name" value="PNGase"/>
</dbReference>
<name>A0A9D9II02_9BACT</name>
<dbReference type="InterPro" id="IPR008928">
    <property type="entry name" value="6-hairpin_glycosidase_sf"/>
</dbReference>
<dbReference type="SUPFAM" id="SSF48208">
    <property type="entry name" value="Six-hairpin glycosidases"/>
    <property type="match status" value="1"/>
</dbReference>
<evidence type="ECO:0000259" key="6">
    <source>
        <dbReference type="Pfam" id="PF07971"/>
    </source>
</evidence>
<protein>
    <submittedName>
        <fullName evidence="8">GH92 family glycosyl hydrolase</fullName>
        <ecNumber evidence="8">3.2.1.-</ecNumber>
    </submittedName>
</protein>
<dbReference type="Gene3D" id="1.20.1610.10">
    <property type="entry name" value="alpha-1,2-mannosidases domains"/>
    <property type="match status" value="1"/>
</dbReference>
<accession>A0A9D9II02</accession>
<evidence type="ECO:0000256" key="2">
    <source>
        <dbReference type="ARBA" id="ARBA00011245"/>
    </source>
</evidence>
<dbReference type="InterPro" id="IPR041371">
    <property type="entry name" value="GH92_N"/>
</dbReference>
<dbReference type="GO" id="GO:0030246">
    <property type="term" value="F:carbohydrate binding"/>
    <property type="evidence" value="ECO:0007669"/>
    <property type="project" value="InterPro"/>
</dbReference>
<dbReference type="Proteomes" id="UP000823603">
    <property type="component" value="Unassembled WGS sequence"/>
</dbReference>
<dbReference type="PANTHER" id="PTHR12143:SF39">
    <property type="entry name" value="SECRETED PROTEIN"/>
    <property type="match status" value="1"/>
</dbReference>
<dbReference type="EC" id="3.2.1.-" evidence="8"/>
<feature type="domain" description="Glycosyl hydrolase family 92" evidence="6">
    <location>
        <begin position="294"/>
        <end position="758"/>
    </location>
</feature>
<dbReference type="Pfam" id="PF07971">
    <property type="entry name" value="Glyco_hydro_92"/>
    <property type="match status" value="1"/>
</dbReference>
<feature type="chain" id="PRO_5038714606" evidence="5">
    <location>
        <begin position="22"/>
        <end position="782"/>
    </location>
</feature>
<evidence type="ECO:0000313" key="8">
    <source>
        <dbReference type="EMBL" id="MBO8471879.1"/>
    </source>
</evidence>
<feature type="region of interest" description="Disordered" evidence="4">
    <location>
        <begin position="757"/>
        <end position="782"/>
    </location>
</feature>
<dbReference type="InterPro" id="IPR005887">
    <property type="entry name" value="GH92_a_mannosidase_put"/>
</dbReference>
<dbReference type="EMBL" id="JADIMB010000130">
    <property type="protein sequence ID" value="MBO8471879.1"/>
    <property type="molecule type" value="Genomic_DNA"/>
</dbReference>
<dbReference type="Gene3D" id="1.20.1050.60">
    <property type="entry name" value="alpha-1,2-mannosidase"/>
    <property type="match status" value="1"/>
</dbReference>
<comment type="caution">
    <text evidence="8">The sequence shown here is derived from an EMBL/GenBank/DDBJ whole genome shotgun (WGS) entry which is preliminary data.</text>
</comment>
<dbReference type="PANTHER" id="PTHR12143">
    <property type="entry name" value="PEPTIDE N-GLYCANASE PNGASE -RELATED"/>
    <property type="match status" value="1"/>
</dbReference>
<dbReference type="GO" id="GO:0000224">
    <property type="term" value="F:peptide-N4-(N-acetyl-beta-glucosaminyl)asparagine amidase activity"/>
    <property type="evidence" value="ECO:0007669"/>
    <property type="project" value="TreeGrafter"/>
</dbReference>
<organism evidence="8 9">
    <name type="scientific">Candidatus Cryptobacteroides faecavium</name>
    <dbReference type="NCBI Taxonomy" id="2840762"/>
    <lineage>
        <taxon>Bacteria</taxon>
        <taxon>Pseudomonadati</taxon>
        <taxon>Bacteroidota</taxon>
        <taxon>Bacteroidia</taxon>
        <taxon>Bacteroidales</taxon>
        <taxon>Candidatus Cryptobacteroides</taxon>
    </lineage>
</organism>
<keyword evidence="3" id="KW-0106">Calcium</keyword>
<dbReference type="Gene3D" id="3.30.2080.10">
    <property type="entry name" value="GH92 mannosidase domain"/>
    <property type="match status" value="1"/>
</dbReference>
<evidence type="ECO:0000256" key="3">
    <source>
        <dbReference type="ARBA" id="ARBA00022837"/>
    </source>
</evidence>
<gene>
    <name evidence="8" type="ORF">IAB82_08830</name>
</gene>
<dbReference type="FunFam" id="3.30.2080.10:FF:000001">
    <property type="entry name" value="Alpha-1,2-mannosidase subfamily"/>
    <property type="match status" value="1"/>
</dbReference>
<dbReference type="GO" id="GO:0016798">
    <property type="term" value="F:hydrolase activity, acting on glycosyl bonds"/>
    <property type="evidence" value="ECO:0007669"/>
    <property type="project" value="UniProtKB-KW"/>
</dbReference>
<keyword evidence="8" id="KW-0326">Glycosidase</keyword>
<dbReference type="InterPro" id="IPR014718">
    <property type="entry name" value="GH-type_carb-bd"/>
</dbReference>
<keyword evidence="5" id="KW-0732">Signal</keyword>
<sequence length="782" mass="87863">MDMKRKFFSMLAIAALPVAAAADPVDYVNPIIGTNGMGHTFPGACVPFGAVQLSPDTDTIPHNVDGAYQKKAYEYCAGYQYGDKTIVGFSHTHLSGTGHSDLGDFLIMPATGEIVLNPGTSDNPDSGYRSRFSHSTEKSSPGYYEVMLEDCGIRAQLTATARTGVHKYTFPEGADQGHIVLDMAHGIYNYDGKTLWSVLRVENDTLVTGYRITNGWARTNYTYFAMSFSRPVSTYGYKDRSGVPYNGFWRRFSLEKDFPEIAGRDVAAYFCFDMGQDRELTVKVALSAVSTEGALKNLQAEASGRSFEEIAAAARESWNDELKHFEAEGTEDQKAMFYTSLYHTMINPSVYMDVDGRYRGLDHNIHTADGFTNYTVFSLWDTYRAEHPFLNLFKPDRNADMVRSMIAHQRQSVHGMLPVWSLMGNENWCMSGYHAVPVLADAIVKGTFDDARGNALDAMVSTSKVPYYEGIKEYMELGYVPLDRSGTAASTTLEYAYDDWTIYSAALKEGRDDIAGEYLERALNYRNIYDPETGFARPRYSDGSFKEDFDVLQTWGEGFIEGNSWNFSFHVPHDVYGLIGLMGGEKVFIGRLDELFTMHLPEEYYEHNEDITESCLVGGYVHGNEPSHHVPYLYAWTSQPWKTQSTVRQILNRMYRNDINGLGGNDDCGQMSAWYLFSVMGFYPVCPGTDQYVLGAPYLPYVKVTLPNGNVLEIKAPGVSDTNCYVRSFRMDGKEYGKLYVTHDDILKGGVWEFDMGPKPDRKRGLSKEDKPYSLTDGIKEK</sequence>
<dbReference type="GO" id="GO:0005975">
    <property type="term" value="P:carbohydrate metabolic process"/>
    <property type="evidence" value="ECO:0007669"/>
    <property type="project" value="InterPro"/>
</dbReference>
<dbReference type="NCBIfam" id="TIGR01180">
    <property type="entry name" value="aman2_put"/>
    <property type="match status" value="1"/>
</dbReference>
<dbReference type="FunFam" id="1.20.1050.60:FF:000001">
    <property type="entry name" value="Putative alpha-1,2-mannosidase"/>
    <property type="match status" value="1"/>
</dbReference>
<feature type="region of interest" description="Disordered" evidence="4">
    <location>
        <begin position="118"/>
        <end position="137"/>
    </location>
</feature>
<dbReference type="GO" id="GO:0006516">
    <property type="term" value="P:glycoprotein catabolic process"/>
    <property type="evidence" value="ECO:0007669"/>
    <property type="project" value="TreeGrafter"/>
</dbReference>
<dbReference type="Gene3D" id="2.70.98.10">
    <property type="match status" value="1"/>
</dbReference>
<reference evidence="8" key="1">
    <citation type="submission" date="2020-10" db="EMBL/GenBank/DDBJ databases">
        <authorList>
            <person name="Gilroy R."/>
        </authorList>
    </citation>
    <scope>NUCLEOTIDE SEQUENCE</scope>
    <source>
        <strain evidence="8">B2-22910</strain>
    </source>
</reference>
<evidence type="ECO:0000256" key="5">
    <source>
        <dbReference type="SAM" id="SignalP"/>
    </source>
</evidence>
<evidence type="ECO:0000256" key="4">
    <source>
        <dbReference type="SAM" id="MobiDB-lite"/>
    </source>
</evidence>
<reference evidence="8" key="2">
    <citation type="journal article" date="2021" name="PeerJ">
        <title>Extensive microbial diversity within the chicken gut microbiome revealed by metagenomics and culture.</title>
        <authorList>
            <person name="Gilroy R."/>
            <person name="Ravi A."/>
            <person name="Getino M."/>
            <person name="Pursley I."/>
            <person name="Horton D.L."/>
            <person name="Alikhan N.F."/>
            <person name="Baker D."/>
            <person name="Gharbi K."/>
            <person name="Hall N."/>
            <person name="Watson M."/>
            <person name="Adriaenssens E.M."/>
            <person name="Foster-Nyarko E."/>
            <person name="Jarju S."/>
            <person name="Secka A."/>
            <person name="Antonio M."/>
            <person name="Oren A."/>
            <person name="Chaudhuri R.R."/>
            <person name="La Ragione R."/>
            <person name="Hildebrand F."/>
            <person name="Pallen M.J."/>
        </authorList>
    </citation>
    <scope>NUCLEOTIDE SEQUENCE</scope>
    <source>
        <strain evidence="8">B2-22910</strain>
    </source>
</reference>
<feature type="domain" description="Glycosyl hydrolase family 92 N-terminal" evidence="7">
    <location>
        <begin position="27"/>
        <end position="287"/>
    </location>
</feature>
<keyword evidence="8" id="KW-0378">Hydrolase</keyword>
<dbReference type="InterPro" id="IPR012939">
    <property type="entry name" value="Glyco_hydro_92"/>
</dbReference>
<evidence type="ECO:0000313" key="9">
    <source>
        <dbReference type="Proteomes" id="UP000823603"/>
    </source>
</evidence>
<evidence type="ECO:0000256" key="1">
    <source>
        <dbReference type="ARBA" id="ARBA00001913"/>
    </source>
</evidence>
<dbReference type="GO" id="GO:0005829">
    <property type="term" value="C:cytosol"/>
    <property type="evidence" value="ECO:0007669"/>
    <property type="project" value="TreeGrafter"/>
</dbReference>
<dbReference type="Pfam" id="PF17678">
    <property type="entry name" value="Glyco_hydro_92N"/>
    <property type="match status" value="1"/>
</dbReference>
<feature type="signal peptide" evidence="5">
    <location>
        <begin position="1"/>
        <end position="21"/>
    </location>
</feature>
<comment type="cofactor">
    <cofactor evidence="1">
        <name>Ca(2+)</name>
        <dbReference type="ChEBI" id="CHEBI:29108"/>
    </cofactor>
</comment>
<dbReference type="AlphaFoldDB" id="A0A9D9II02"/>
<proteinExistence type="predicted"/>